<dbReference type="InterPro" id="IPR055081">
    <property type="entry name" value="NLP1-9_GAF"/>
</dbReference>
<dbReference type="GO" id="GO:0003677">
    <property type="term" value="F:DNA binding"/>
    <property type="evidence" value="ECO:0007669"/>
    <property type="project" value="UniProtKB-KW"/>
</dbReference>
<dbReference type="Pfam" id="PF02042">
    <property type="entry name" value="RWP-RK"/>
    <property type="match status" value="1"/>
</dbReference>
<dbReference type="EMBL" id="CP136897">
    <property type="protein sequence ID" value="WOL15603.1"/>
    <property type="molecule type" value="Genomic_DNA"/>
</dbReference>
<evidence type="ECO:0000313" key="8">
    <source>
        <dbReference type="Proteomes" id="UP001327560"/>
    </source>
</evidence>
<evidence type="ECO:0000256" key="3">
    <source>
        <dbReference type="ARBA" id="ARBA00023163"/>
    </source>
</evidence>
<dbReference type="SMART" id="SM00666">
    <property type="entry name" value="PB1"/>
    <property type="match status" value="1"/>
</dbReference>
<name>A0AAQ3KV80_9LILI</name>
<feature type="domain" description="RWP-RK" evidence="5">
    <location>
        <begin position="533"/>
        <end position="621"/>
    </location>
</feature>
<protein>
    <submittedName>
        <fullName evidence="7">Protein NLP2-like isoform X2</fullName>
    </submittedName>
</protein>
<dbReference type="GO" id="GO:0003700">
    <property type="term" value="F:DNA-binding transcription factor activity"/>
    <property type="evidence" value="ECO:0007669"/>
    <property type="project" value="InterPro"/>
</dbReference>
<dbReference type="PROSITE" id="PS51519">
    <property type="entry name" value="RWP_RK"/>
    <property type="match status" value="1"/>
</dbReference>
<evidence type="ECO:0000256" key="4">
    <source>
        <dbReference type="ARBA" id="ARBA00023242"/>
    </source>
</evidence>
<sequence>MDGFTPFHSREKSPEPNDLISHLTEMNIETFTELLNPSITDQVFAQFGYSTKPNFQAQRRDIAPTMNNASNNMDGVHSSVVDKSPVKKTIMQSKVISSFPPCQFSDCNENNKAIPKPATGASLAQRLLKALSFFKESTGGGILVQVWMPCKHGEEYVLTTAEQPFLLDQILAGYREVSRMFTFSARESSGSVVGLPGRVFISGIPEWTSNIMYYNRLEYLRVDHALKYEVRGSLALPIFDANENSCCAVLELVTKKEKPNFQFEVDFVCNALQAVNLKSVKPHATRQVLSLPISQRSAFTEILNVLTVVCHAHMLPLALTWVPFNNFDLGMVVAKDCNREVSSRLKKETVLCIQESACYVNDQKMLGFIHVCSESYLHRGQGIVGKAIQSNRPIFSSDIKVFDVHQYPLAHHARKFGLHAAVAIRLRSTYTGIDDYILEFFLPVNCRGSNEQQLLLNSLSITLRRICRSLRTASDAEGAGLDDPKISIGRSGIDFSAIDFSEKFNQAKQSSTKSIFDTQTMESDNQGEAAYLDQIDFGARKHVKKSNSMVEKNVTVSVLQKYYSGTLKDAAKSIGVCPTTLKRICRQNGISRWPSRKIKKVNHSVQKIQSVIDSVPGVMGKLRYNPSTGSLITEVSSSEKEVLSESSGQGTLPMHSTKGIENNQFVGISDTGNYLVGGSSQIESSSRHILLDDEQGKAHDSLFDGYNNFKFTCSGGFSNLAKDISNPDASGKGITHPENREYHIVSRSSSSKLLMEEMPKENGTRGQNIISNRISECRYPSCSNRTDSSSCSASSGQTIKKSVELGMMPIETSKLPVNSGSAITVKASYKEDMVRFKFYPSMCCSQLFEEIGRRFNLSIGTFQLKYKDDEDEWVMLVDDSDLQECIEILESCESQCVRLLVGDLPSVVGSSGSSNSLFLKP</sequence>
<evidence type="ECO:0000259" key="5">
    <source>
        <dbReference type="PROSITE" id="PS51519"/>
    </source>
</evidence>
<dbReference type="InterPro" id="IPR045012">
    <property type="entry name" value="NLP"/>
</dbReference>
<keyword evidence="3" id="KW-0804">Transcription</keyword>
<keyword evidence="1" id="KW-0805">Transcription regulation</keyword>
<organism evidence="7 8">
    <name type="scientific">Canna indica</name>
    <name type="common">Indian-shot</name>
    <dbReference type="NCBI Taxonomy" id="4628"/>
    <lineage>
        <taxon>Eukaryota</taxon>
        <taxon>Viridiplantae</taxon>
        <taxon>Streptophyta</taxon>
        <taxon>Embryophyta</taxon>
        <taxon>Tracheophyta</taxon>
        <taxon>Spermatophyta</taxon>
        <taxon>Magnoliopsida</taxon>
        <taxon>Liliopsida</taxon>
        <taxon>Zingiberales</taxon>
        <taxon>Cannaceae</taxon>
        <taxon>Canna</taxon>
    </lineage>
</organism>
<keyword evidence="8" id="KW-1185">Reference proteome</keyword>
<keyword evidence="4" id="KW-0539">Nucleus</keyword>
<evidence type="ECO:0000313" key="7">
    <source>
        <dbReference type="EMBL" id="WOL15603.1"/>
    </source>
</evidence>
<dbReference type="InterPro" id="IPR000270">
    <property type="entry name" value="PB1_dom"/>
</dbReference>
<dbReference type="Proteomes" id="UP001327560">
    <property type="component" value="Chromosome 8"/>
</dbReference>
<reference evidence="7 8" key="1">
    <citation type="submission" date="2023-10" db="EMBL/GenBank/DDBJ databases">
        <title>Chromosome-scale genome assembly provides insights into flower coloration mechanisms of Canna indica.</title>
        <authorList>
            <person name="Li C."/>
        </authorList>
    </citation>
    <scope>NUCLEOTIDE SEQUENCE [LARGE SCALE GENOMIC DNA]</scope>
    <source>
        <tissue evidence="7">Flower</tissue>
    </source>
</reference>
<dbReference type="Pfam" id="PF22922">
    <property type="entry name" value="GAF_NLP"/>
    <property type="match status" value="1"/>
</dbReference>
<dbReference type="Gene3D" id="3.10.20.90">
    <property type="entry name" value="Phosphatidylinositol 3-kinase Catalytic Subunit, Chain A, domain 1"/>
    <property type="match status" value="1"/>
</dbReference>
<dbReference type="PANTHER" id="PTHR32002:SF41">
    <property type="entry name" value="PROTEIN NLP8"/>
    <property type="match status" value="1"/>
</dbReference>
<dbReference type="SUPFAM" id="SSF54277">
    <property type="entry name" value="CAD &amp; PB1 domains"/>
    <property type="match status" value="1"/>
</dbReference>
<dbReference type="InterPro" id="IPR053793">
    <property type="entry name" value="PB1-like"/>
</dbReference>
<dbReference type="AlphaFoldDB" id="A0AAQ3KV80"/>
<proteinExistence type="predicted"/>
<accession>A0AAQ3KV80</accession>
<dbReference type="Pfam" id="PF00564">
    <property type="entry name" value="PB1"/>
    <property type="match status" value="1"/>
</dbReference>
<evidence type="ECO:0000259" key="6">
    <source>
        <dbReference type="PROSITE" id="PS51745"/>
    </source>
</evidence>
<evidence type="ECO:0000256" key="2">
    <source>
        <dbReference type="ARBA" id="ARBA00023125"/>
    </source>
</evidence>
<dbReference type="PANTHER" id="PTHR32002">
    <property type="entry name" value="PROTEIN NLP8"/>
    <property type="match status" value="1"/>
</dbReference>
<gene>
    <name evidence="7" type="ORF">Cni_G24384</name>
</gene>
<keyword evidence="2" id="KW-0238">DNA-binding</keyword>
<evidence type="ECO:0000256" key="1">
    <source>
        <dbReference type="ARBA" id="ARBA00023015"/>
    </source>
</evidence>
<dbReference type="InterPro" id="IPR003035">
    <property type="entry name" value="RWP-RK_dom"/>
</dbReference>
<feature type="domain" description="PB1" evidence="6">
    <location>
        <begin position="822"/>
        <end position="904"/>
    </location>
</feature>
<dbReference type="PROSITE" id="PS51745">
    <property type="entry name" value="PB1"/>
    <property type="match status" value="1"/>
</dbReference>